<name>X1VKE0_9ZZZZ</name>
<accession>X1VKE0</accession>
<reference evidence="2" key="1">
    <citation type="journal article" date="2014" name="Front. Microbiol.">
        <title>High frequency of phylogenetically diverse reductive dehalogenase-homologous genes in deep subseafloor sedimentary metagenomes.</title>
        <authorList>
            <person name="Kawai M."/>
            <person name="Futagami T."/>
            <person name="Toyoda A."/>
            <person name="Takaki Y."/>
            <person name="Nishi S."/>
            <person name="Hori S."/>
            <person name="Arai W."/>
            <person name="Tsubouchi T."/>
            <person name="Morono Y."/>
            <person name="Uchiyama I."/>
            <person name="Ito T."/>
            <person name="Fujiyama A."/>
            <person name="Inagaki F."/>
            <person name="Takami H."/>
        </authorList>
    </citation>
    <scope>NUCLEOTIDE SEQUENCE</scope>
    <source>
        <strain evidence="2">Expedition CK06-06</strain>
    </source>
</reference>
<dbReference type="AlphaFoldDB" id="X1VKE0"/>
<gene>
    <name evidence="2" type="ORF">S12H4_56839</name>
</gene>
<comment type="caution">
    <text evidence="2">The sequence shown here is derived from an EMBL/GenBank/DDBJ whole genome shotgun (WGS) entry which is preliminary data.</text>
</comment>
<organism evidence="2">
    <name type="scientific">marine sediment metagenome</name>
    <dbReference type="NCBI Taxonomy" id="412755"/>
    <lineage>
        <taxon>unclassified sequences</taxon>
        <taxon>metagenomes</taxon>
        <taxon>ecological metagenomes</taxon>
    </lineage>
</organism>
<dbReference type="Pfam" id="PF08279">
    <property type="entry name" value="HTH_11"/>
    <property type="match status" value="1"/>
</dbReference>
<dbReference type="EMBL" id="BARW01036659">
    <property type="protein sequence ID" value="GAJ19577.1"/>
    <property type="molecule type" value="Genomic_DNA"/>
</dbReference>
<dbReference type="SUPFAM" id="SSF46785">
    <property type="entry name" value="Winged helix' DNA-binding domain"/>
    <property type="match status" value="1"/>
</dbReference>
<feature type="domain" description="Helix-turn-helix type 11" evidence="1">
    <location>
        <begin position="3"/>
        <end position="53"/>
    </location>
</feature>
<dbReference type="InterPro" id="IPR013196">
    <property type="entry name" value="HTH_11"/>
</dbReference>
<dbReference type="Gene3D" id="1.10.10.10">
    <property type="entry name" value="Winged helix-like DNA-binding domain superfamily/Winged helix DNA-binding domain"/>
    <property type="match status" value="1"/>
</dbReference>
<sequence length="82" mass="9444">MANDIIKYLKEKEYVSGEVLAKKLGISRVAVWKQIQKLKDMGYKIISDQNLGYCVVSRPDLLIPNQARFQTALRPDKYQISN</sequence>
<proteinExistence type="predicted"/>
<protein>
    <recommendedName>
        <fullName evidence="1">Helix-turn-helix type 11 domain-containing protein</fullName>
    </recommendedName>
</protein>
<evidence type="ECO:0000259" key="1">
    <source>
        <dbReference type="Pfam" id="PF08279"/>
    </source>
</evidence>
<dbReference type="InterPro" id="IPR036388">
    <property type="entry name" value="WH-like_DNA-bd_sf"/>
</dbReference>
<evidence type="ECO:0000313" key="2">
    <source>
        <dbReference type="EMBL" id="GAJ19577.1"/>
    </source>
</evidence>
<dbReference type="InterPro" id="IPR036390">
    <property type="entry name" value="WH_DNA-bd_sf"/>
</dbReference>